<accession>A0ABS1EPJ2</accession>
<dbReference type="RefSeq" id="WP_200269317.1">
    <property type="nucleotide sequence ID" value="NZ_JAENHN010000037.1"/>
</dbReference>
<evidence type="ECO:0000313" key="11">
    <source>
        <dbReference type="EMBL" id="MBK1811272.1"/>
    </source>
</evidence>
<keyword evidence="12" id="KW-1185">Reference proteome</keyword>
<keyword evidence="2 8" id="KW-0813">Transport</keyword>
<feature type="transmembrane region" description="Helical" evidence="9">
    <location>
        <begin position="32"/>
        <end position="54"/>
    </location>
</feature>
<evidence type="ECO:0000256" key="9">
    <source>
        <dbReference type="SAM" id="Phobius"/>
    </source>
</evidence>
<evidence type="ECO:0000256" key="5">
    <source>
        <dbReference type="ARBA" id="ARBA00022692"/>
    </source>
</evidence>
<evidence type="ECO:0000256" key="7">
    <source>
        <dbReference type="ARBA" id="ARBA00023136"/>
    </source>
</evidence>
<evidence type="ECO:0000259" key="10">
    <source>
        <dbReference type="PROSITE" id="PS51105"/>
    </source>
</evidence>
<evidence type="ECO:0000256" key="8">
    <source>
        <dbReference type="PIRNR" id="PIRNR006351"/>
    </source>
</evidence>
<reference evidence="12" key="1">
    <citation type="submission" date="2021-01" db="EMBL/GenBank/DDBJ databases">
        <title>Genome public.</title>
        <authorList>
            <person name="Liu C."/>
            <person name="Sun Q."/>
        </authorList>
    </citation>
    <scope>NUCLEOTIDE SEQUENCE [LARGE SCALE GENOMIC DNA]</scope>
    <source>
        <strain evidence="12">YIM B02505</strain>
    </source>
</reference>
<feature type="transmembrane region" description="Helical" evidence="9">
    <location>
        <begin position="388"/>
        <end position="411"/>
    </location>
</feature>
<keyword evidence="5 9" id="KW-0812">Transmembrane</keyword>
<dbReference type="Pfam" id="PF02378">
    <property type="entry name" value="PTS_EIIC"/>
    <property type="match status" value="1"/>
</dbReference>
<dbReference type="InterPro" id="IPR004796">
    <property type="entry name" value="PTS_IIC_cello"/>
</dbReference>
<dbReference type="PANTHER" id="PTHR33989:SF4">
    <property type="entry name" value="PTS SYSTEM N,N'-DIACETYLCHITOBIOSE-SPECIFIC EIIC COMPONENT"/>
    <property type="match status" value="1"/>
</dbReference>
<evidence type="ECO:0000313" key="12">
    <source>
        <dbReference type="Proteomes" id="UP000596739"/>
    </source>
</evidence>
<gene>
    <name evidence="11" type="ORF">JHL18_11610</name>
</gene>
<feature type="transmembrane region" description="Helical" evidence="9">
    <location>
        <begin position="340"/>
        <end position="368"/>
    </location>
</feature>
<feature type="transmembrane region" description="Helical" evidence="9">
    <location>
        <begin position="174"/>
        <end position="197"/>
    </location>
</feature>
<comment type="caution">
    <text evidence="11">The sequence shown here is derived from an EMBL/GenBank/DDBJ whole genome shotgun (WGS) entry which is preliminary data.</text>
</comment>
<proteinExistence type="predicted"/>
<protein>
    <recommendedName>
        <fullName evidence="8">Permease IIC component</fullName>
    </recommendedName>
</protein>
<evidence type="ECO:0000256" key="3">
    <source>
        <dbReference type="ARBA" id="ARBA00022475"/>
    </source>
</evidence>
<keyword evidence="6 9" id="KW-1133">Transmembrane helix</keyword>
<feature type="transmembrane region" description="Helical" evidence="9">
    <location>
        <begin position="217"/>
        <end position="237"/>
    </location>
</feature>
<dbReference type="InterPro" id="IPR004501">
    <property type="entry name" value="PTS_EIIC_3"/>
</dbReference>
<sequence length="427" mass="45683">MNKFFEWMEEHFVPIASKIGAQRHLRAIRDGFATIMPVIMAGAFAVLFNNLGIPGYQDFMNWLLPTGWTAWGEAIYNGSFGVMSILIVFTISYHLAKGHNKDGIAAAVVVTASSLLLYTIKDGAFSTAFFGTKGLFIAMIVALVGTEIFVKLSGNPRLIIKMPNGVPPAVAKSFAALIPSIIVLALAASVKELFILVGVNNIHESLYFTLQRPLTAIIGSLGGVLVIIFITQLLWFFGLHGGNIVAPVSNAILLPMILANTEAFQAGLKPENILSSQFLESYVYMGGAGATIALIIAIFIIGKKRAGTQQTLIANLGIGPGLFNINEPVIFGMPMVLNPIYVIPSLLAPMLSCIIAYTLTAIGFAPVAHIMVAWTTPPILGAALSTNSITGAITAIICLVVDILIYIPFVYMAGKQELKAEEIAQNV</sequence>
<dbReference type="PIRSF" id="PIRSF006351">
    <property type="entry name" value="PTS_EIIC-Cellobiose"/>
    <property type="match status" value="1"/>
</dbReference>
<dbReference type="InterPro" id="IPR003352">
    <property type="entry name" value="PTS_EIIC"/>
</dbReference>
<feature type="transmembrane region" description="Helical" evidence="9">
    <location>
        <begin position="244"/>
        <end position="261"/>
    </location>
</feature>
<dbReference type="EMBL" id="JAENHN010000037">
    <property type="protein sequence ID" value="MBK1811272.1"/>
    <property type="molecule type" value="Genomic_DNA"/>
</dbReference>
<feature type="transmembrane region" description="Helical" evidence="9">
    <location>
        <begin position="281"/>
        <end position="301"/>
    </location>
</feature>
<keyword evidence="3 8" id="KW-1003">Cell membrane</keyword>
<name>A0ABS1EPJ2_9CLOT</name>
<organism evidence="11 12">
    <name type="scientific">Clostridium yunnanense</name>
    <dbReference type="NCBI Taxonomy" id="2800325"/>
    <lineage>
        <taxon>Bacteria</taxon>
        <taxon>Bacillati</taxon>
        <taxon>Bacillota</taxon>
        <taxon>Clostridia</taxon>
        <taxon>Eubacteriales</taxon>
        <taxon>Clostridiaceae</taxon>
        <taxon>Clostridium</taxon>
    </lineage>
</organism>
<feature type="transmembrane region" description="Helical" evidence="9">
    <location>
        <begin position="103"/>
        <end position="120"/>
    </location>
</feature>
<dbReference type="NCBIfam" id="TIGR00410">
    <property type="entry name" value="lacE"/>
    <property type="match status" value="1"/>
</dbReference>
<dbReference type="Proteomes" id="UP000596739">
    <property type="component" value="Unassembled WGS sequence"/>
</dbReference>
<keyword evidence="7 8" id="KW-0472">Membrane</keyword>
<evidence type="ECO:0000256" key="2">
    <source>
        <dbReference type="ARBA" id="ARBA00022448"/>
    </source>
</evidence>
<dbReference type="PROSITE" id="PS51105">
    <property type="entry name" value="PTS_EIIC_TYPE_3"/>
    <property type="match status" value="1"/>
</dbReference>
<feature type="transmembrane region" description="Helical" evidence="9">
    <location>
        <begin position="74"/>
        <end position="96"/>
    </location>
</feature>
<comment type="subcellular location">
    <subcellularLocation>
        <location evidence="1">Cell membrane</location>
        <topology evidence="1">Multi-pass membrane protein</topology>
    </subcellularLocation>
</comment>
<evidence type="ECO:0000256" key="6">
    <source>
        <dbReference type="ARBA" id="ARBA00022989"/>
    </source>
</evidence>
<dbReference type="PANTHER" id="PTHR33989">
    <property type="match status" value="1"/>
</dbReference>
<keyword evidence="4 8" id="KW-0762">Sugar transport</keyword>
<feature type="transmembrane region" description="Helical" evidence="9">
    <location>
        <begin position="135"/>
        <end position="153"/>
    </location>
</feature>
<comment type="function">
    <text evidence="8">The phosphoenolpyruvate-dependent sugar phosphotransferase system (PTS), a major carbohydrate active -transport system, catalyzes the phosphorylation of incoming sugar substrates concomitant with their translocation across the cell membrane.</text>
</comment>
<feature type="domain" description="PTS EIIC type-3" evidence="10">
    <location>
        <begin position="8"/>
        <end position="409"/>
    </location>
</feature>
<dbReference type="InterPro" id="IPR051088">
    <property type="entry name" value="PTS_Sugar-EIIC/EIIB"/>
</dbReference>
<evidence type="ECO:0000256" key="4">
    <source>
        <dbReference type="ARBA" id="ARBA00022597"/>
    </source>
</evidence>
<evidence type="ECO:0000256" key="1">
    <source>
        <dbReference type="ARBA" id="ARBA00004651"/>
    </source>
</evidence>